<dbReference type="Proteomes" id="UP001055712">
    <property type="component" value="Unassembled WGS sequence"/>
</dbReference>
<evidence type="ECO:0000256" key="1">
    <source>
        <dbReference type="ARBA" id="ARBA00004141"/>
    </source>
</evidence>
<dbReference type="GO" id="GO:0005385">
    <property type="term" value="F:zinc ion transmembrane transporter activity"/>
    <property type="evidence" value="ECO:0007669"/>
    <property type="project" value="TreeGrafter"/>
</dbReference>
<feature type="transmembrane region" description="Helical" evidence="6">
    <location>
        <begin position="353"/>
        <end position="373"/>
    </location>
</feature>
<evidence type="ECO:0000256" key="6">
    <source>
        <dbReference type="SAM" id="Phobius"/>
    </source>
</evidence>
<comment type="caution">
    <text evidence="8">The sequence shown here is derived from an EMBL/GenBank/DDBJ whole genome shotgun (WGS) entry which is preliminary data.</text>
</comment>
<keyword evidence="3 6" id="KW-1133">Transmembrane helix</keyword>
<dbReference type="EMBL" id="SIDB01000007">
    <property type="protein sequence ID" value="KAI3430545.1"/>
    <property type="molecule type" value="Genomic_DNA"/>
</dbReference>
<feature type="compositionally biased region" description="Basic and acidic residues" evidence="5">
    <location>
        <begin position="132"/>
        <end position="142"/>
    </location>
</feature>
<feature type="compositionally biased region" description="Low complexity" evidence="5">
    <location>
        <begin position="279"/>
        <end position="302"/>
    </location>
</feature>
<dbReference type="OrthoDB" id="262547at2759"/>
<feature type="region of interest" description="Disordered" evidence="5">
    <location>
        <begin position="74"/>
        <end position="142"/>
    </location>
</feature>
<dbReference type="GO" id="GO:0016020">
    <property type="term" value="C:membrane"/>
    <property type="evidence" value="ECO:0007669"/>
    <property type="project" value="UniProtKB-SubCell"/>
</dbReference>
<feature type="transmembrane region" description="Helical" evidence="6">
    <location>
        <begin position="618"/>
        <end position="641"/>
    </location>
</feature>
<sequence>MRLRQHKTVLKSHRPSISLLVALLVCLAPLRCGAEERHAPDAIIEEAILQVFRPPVQQGHDQRELVQDAAAIESREAADNAQQQPLHSPGGAAHMPDERQQPRVAGKEALQAQQQQQQQRRRQQQAAGDEEAAVRRRQDAQDKLLKRKEALAAKRERSAHEAAHVDLLETQRKQAVEQGERLAARQEAEKQALSLGRGSLRAKKQQVVQRQPAVSGSRPGDVFAEQMEKRLTAAREGMAQRAEEQATLLAKLEAAQAAAQAAAKVRAASGGVAGSNGRQPALKQPQLGQQKQQQQQQAGAAADGSASGSGVPGTGGRSRIPLPLIVVMTFVMAAAAGLGALPFFFVRSMSEAATGLATAVACGVMLAASFDLVHDGQQYGAGLTVAGLLLGGAFIRWVQQQLAAYEDIQFGDLQGSSARKTVLMVGIMAAHALGEGCAVGVSFCGERGWAQGVLTTLAIGVHNIPEGLAKATVLVGQGVSPRRALGWSVLTCLPQPLVAIPSFVFVDAFMTILPIALGFAAGCMIWMVFAELLPDALERTPAAQVATAATVSAAGLEAFRVMFASMQQADGSIGVTGAAAAAAVGWRMMGPLLVLLPAVVVCAVAGGLLGDSAVPGPVAWGVVAAAALSWGGGTLVDQMLWRPQVPMLHTAAAAAAGGALALLLHRQLLSWAASAAAARKLVAKGGGGSNGGSAANGGLGSSDVEALEYSSLYQQHHLHHQVHAAHPLFGQNGHAQPPHPDGYIAAASGGGMNGFGGGSSTGSLPYHRGGSLPGAGDVDGGRYGGVPASPLNGLRQGGPGLPPPSQLAACMATFVACAAASVATGWHLACSLLLLGEDRSAAILPAVAMLLAGPGLGAGALTRTLPSRHKAALGAWMGGGLAALAALAAALAAARAHESAHTAALVRSFLYPFGFTDTAEAMAGGALCAAAAFCFGSGVAIKPPSARGGLMLGLAVAGLLTGLRHALCSFTPYCLSVQLLLKDR</sequence>
<dbReference type="PANTHER" id="PTHR11040:SF70">
    <property type="entry name" value="OS05G0316100 PROTEIN"/>
    <property type="match status" value="1"/>
</dbReference>
<feature type="transmembrane region" description="Helical" evidence="6">
    <location>
        <begin position="322"/>
        <end position="346"/>
    </location>
</feature>
<dbReference type="Pfam" id="PF02535">
    <property type="entry name" value="Zip"/>
    <property type="match status" value="1"/>
</dbReference>
<reference evidence="8" key="2">
    <citation type="submission" date="2020-11" db="EMBL/GenBank/DDBJ databases">
        <authorList>
            <person name="Cecchin M."/>
            <person name="Marcolungo L."/>
            <person name="Rossato M."/>
            <person name="Girolomoni L."/>
            <person name="Cosentino E."/>
            <person name="Cuine S."/>
            <person name="Li-Beisson Y."/>
            <person name="Delledonne M."/>
            <person name="Ballottari M."/>
        </authorList>
    </citation>
    <scope>NUCLEOTIDE SEQUENCE</scope>
    <source>
        <strain evidence="8">211/11P</strain>
        <tissue evidence="8">Whole cell</tissue>
    </source>
</reference>
<keyword evidence="2 6" id="KW-0812">Transmembrane</keyword>
<evidence type="ECO:0000256" key="7">
    <source>
        <dbReference type="SAM" id="SignalP"/>
    </source>
</evidence>
<organism evidence="8 9">
    <name type="scientific">Chlorella vulgaris</name>
    <name type="common">Green alga</name>
    <dbReference type="NCBI Taxonomy" id="3077"/>
    <lineage>
        <taxon>Eukaryota</taxon>
        <taxon>Viridiplantae</taxon>
        <taxon>Chlorophyta</taxon>
        <taxon>core chlorophytes</taxon>
        <taxon>Trebouxiophyceae</taxon>
        <taxon>Chlorellales</taxon>
        <taxon>Chlorellaceae</taxon>
        <taxon>Chlorella clade</taxon>
        <taxon>Chlorella</taxon>
    </lineage>
</organism>
<feature type="transmembrane region" description="Helical" evidence="6">
    <location>
        <begin position="921"/>
        <end position="941"/>
    </location>
</feature>
<reference evidence="8" key="1">
    <citation type="journal article" date="2019" name="Plant J.">
        <title>Chlorella vulgaris genome assembly and annotation reveals the molecular basis for metabolic acclimation to high light conditions.</title>
        <authorList>
            <person name="Cecchin M."/>
            <person name="Marcolungo L."/>
            <person name="Rossato M."/>
            <person name="Girolomoni L."/>
            <person name="Cosentino E."/>
            <person name="Cuine S."/>
            <person name="Li-Beisson Y."/>
            <person name="Delledonne M."/>
            <person name="Ballottari M."/>
        </authorList>
    </citation>
    <scope>NUCLEOTIDE SEQUENCE</scope>
    <source>
        <strain evidence="8">211/11P</strain>
    </source>
</reference>
<dbReference type="PANTHER" id="PTHR11040">
    <property type="entry name" value="ZINC/IRON TRANSPORTER"/>
    <property type="match status" value="1"/>
</dbReference>
<evidence type="ECO:0000256" key="4">
    <source>
        <dbReference type="ARBA" id="ARBA00023136"/>
    </source>
</evidence>
<evidence type="ECO:0000313" key="8">
    <source>
        <dbReference type="EMBL" id="KAI3430545.1"/>
    </source>
</evidence>
<evidence type="ECO:0000256" key="5">
    <source>
        <dbReference type="SAM" id="MobiDB-lite"/>
    </source>
</evidence>
<keyword evidence="9" id="KW-1185">Reference proteome</keyword>
<gene>
    <name evidence="8" type="ORF">D9Q98_005138</name>
</gene>
<feature type="transmembrane region" description="Helical" evidence="6">
    <location>
        <begin position="873"/>
        <end position="894"/>
    </location>
</feature>
<dbReference type="InterPro" id="IPR003689">
    <property type="entry name" value="ZIP"/>
</dbReference>
<proteinExistence type="predicted"/>
<feature type="signal peptide" evidence="7">
    <location>
        <begin position="1"/>
        <end position="34"/>
    </location>
</feature>
<evidence type="ECO:0000256" key="2">
    <source>
        <dbReference type="ARBA" id="ARBA00022692"/>
    </source>
</evidence>
<comment type="subcellular location">
    <subcellularLocation>
        <location evidence="1">Membrane</location>
        <topology evidence="1">Multi-pass membrane protein</topology>
    </subcellularLocation>
</comment>
<feature type="region of interest" description="Disordered" evidence="5">
    <location>
        <begin position="270"/>
        <end position="314"/>
    </location>
</feature>
<feature type="transmembrane region" description="Helical" evidence="6">
    <location>
        <begin position="647"/>
        <end position="664"/>
    </location>
</feature>
<keyword evidence="7" id="KW-0732">Signal</keyword>
<dbReference type="AlphaFoldDB" id="A0A9D4TNI4"/>
<feature type="transmembrane region" description="Helical" evidence="6">
    <location>
        <begin position="948"/>
        <end position="967"/>
    </location>
</feature>
<feature type="chain" id="PRO_5038460942" description="Zinc transporter" evidence="7">
    <location>
        <begin position="35"/>
        <end position="984"/>
    </location>
</feature>
<evidence type="ECO:0008006" key="10">
    <source>
        <dbReference type="Google" id="ProtNLM"/>
    </source>
</evidence>
<evidence type="ECO:0000256" key="3">
    <source>
        <dbReference type="ARBA" id="ARBA00022989"/>
    </source>
</evidence>
<protein>
    <recommendedName>
        <fullName evidence="10">Zinc transporter</fullName>
    </recommendedName>
</protein>
<feature type="transmembrane region" description="Helical" evidence="6">
    <location>
        <begin position="594"/>
        <end position="611"/>
    </location>
</feature>
<accession>A0A9D4TNI4</accession>
<feature type="transmembrane region" description="Helical" evidence="6">
    <location>
        <begin position="503"/>
        <end position="529"/>
    </location>
</feature>
<feature type="transmembrane region" description="Helical" evidence="6">
    <location>
        <begin position="807"/>
        <end position="829"/>
    </location>
</feature>
<keyword evidence="4 6" id="KW-0472">Membrane</keyword>
<name>A0A9D4TNI4_CHLVU</name>
<evidence type="ECO:0000313" key="9">
    <source>
        <dbReference type="Proteomes" id="UP001055712"/>
    </source>
</evidence>
<feature type="transmembrane region" description="Helical" evidence="6">
    <location>
        <begin position="379"/>
        <end position="398"/>
    </location>
</feature>
<feature type="transmembrane region" description="Helical" evidence="6">
    <location>
        <begin position="841"/>
        <end position="861"/>
    </location>
</feature>